<dbReference type="InterPro" id="IPR036255">
    <property type="entry name" value="YgfB-like_sf"/>
</dbReference>
<evidence type="ECO:0000313" key="2">
    <source>
        <dbReference type="EMBL" id="GLQ29839.1"/>
    </source>
</evidence>
<gene>
    <name evidence="2" type="ORF">GCM10007876_03170</name>
</gene>
<dbReference type="RefSeq" id="WP_284377971.1">
    <property type="nucleotide sequence ID" value="NZ_BSNM01000002.1"/>
</dbReference>
<sequence>MSLDHAHQQLEDILTLPELEEDALDYMGCLGALAAFVITPKELDIKSITDHVVDEAINALNETQIAELQEAIKLVCADIQVQLEGEEDVDLPWMNEEDDEDAIISWAAGFVEVVLAFEDIWLNSKYEENATQLLMPVFAISGMLEEETQDITANDQLISQWIEEIPEILIDLFLLFRVEEEKKGPPKSVYGASKNTQKKRGSRGGKR</sequence>
<proteinExistence type="predicted"/>
<reference evidence="2" key="1">
    <citation type="journal article" date="2014" name="Int. J. Syst. Evol. Microbiol.">
        <title>Complete genome sequence of Corynebacterium casei LMG S-19264T (=DSM 44701T), isolated from a smear-ripened cheese.</title>
        <authorList>
            <consortium name="US DOE Joint Genome Institute (JGI-PGF)"/>
            <person name="Walter F."/>
            <person name="Albersmeier A."/>
            <person name="Kalinowski J."/>
            <person name="Ruckert C."/>
        </authorList>
    </citation>
    <scope>NUCLEOTIDE SEQUENCE</scope>
    <source>
        <strain evidence="2">NBRC 110071</strain>
    </source>
</reference>
<evidence type="ECO:0000256" key="1">
    <source>
        <dbReference type="SAM" id="MobiDB-lite"/>
    </source>
</evidence>
<protein>
    <recommendedName>
        <fullName evidence="4">YecA family protein</fullName>
    </recommendedName>
</protein>
<accession>A0AA37S7Y0</accession>
<dbReference type="NCBIfam" id="TIGR02292">
    <property type="entry name" value="ygfB_yecA"/>
    <property type="match status" value="1"/>
</dbReference>
<dbReference type="InterPro" id="IPR011978">
    <property type="entry name" value="YgfB-like"/>
</dbReference>
<organism evidence="2 3">
    <name type="scientific">Litoribrevibacter albus</name>
    <dbReference type="NCBI Taxonomy" id="1473156"/>
    <lineage>
        <taxon>Bacteria</taxon>
        <taxon>Pseudomonadati</taxon>
        <taxon>Pseudomonadota</taxon>
        <taxon>Gammaproteobacteria</taxon>
        <taxon>Oceanospirillales</taxon>
        <taxon>Oceanospirillaceae</taxon>
        <taxon>Litoribrevibacter</taxon>
    </lineage>
</organism>
<dbReference type="SUPFAM" id="SSF101327">
    <property type="entry name" value="YgfB-like"/>
    <property type="match status" value="1"/>
</dbReference>
<evidence type="ECO:0008006" key="4">
    <source>
        <dbReference type="Google" id="ProtNLM"/>
    </source>
</evidence>
<comment type="caution">
    <text evidence="2">The sequence shown here is derived from an EMBL/GenBank/DDBJ whole genome shotgun (WGS) entry which is preliminary data.</text>
</comment>
<dbReference type="Proteomes" id="UP001161389">
    <property type="component" value="Unassembled WGS sequence"/>
</dbReference>
<dbReference type="Pfam" id="PF03695">
    <property type="entry name" value="UPF0149"/>
    <property type="match status" value="1"/>
</dbReference>
<dbReference type="EMBL" id="BSNM01000002">
    <property type="protein sequence ID" value="GLQ29839.1"/>
    <property type="molecule type" value="Genomic_DNA"/>
</dbReference>
<dbReference type="AlphaFoldDB" id="A0AA37S7Y0"/>
<reference evidence="2" key="2">
    <citation type="submission" date="2023-01" db="EMBL/GenBank/DDBJ databases">
        <title>Draft genome sequence of Litoribrevibacter albus strain NBRC 110071.</title>
        <authorList>
            <person name="Sun Q."/>
            <person name="Mori K."/>
        </authorList>
    </citation>
    <scope>NUCLEOTIDE SEQUENCE</scope>
    <source>
        <strain evidence="2">NBRC 110071</strain>
    </source>
</reference>
<name>A0AA37S7Y0_9GAMM</name>
<keyword evidence="3" id="KW-1185">Reference proteome</keyword>
<feature type="compositionally biased region" description="Basic residues" evidence="1">
    <location>
        <begin position="196"/>
        <end position="207"/>
    </location>
</feature>
<feature type="region of interest" description="Disordered" evidence="1">
    <location>
        <begin position="183"/>
        <end position="207"/>
    </location>
</feature>
<evidence type="ECO:0000313" key="3">
    <source>
        <dbReference type="Proteomes" id="UP001161389"/>
    </source>
</evidence>